<evidence type="ECO:0000313" key="2">
    <source>
        <dbReference type="Proteomes" id="UP000176493"/>
    </source>
</evidence>
<dbReference type="NCBIfam" id="TIGR04256">
    <property type="entry name" value="GxxExxY"/>
    <property type="match status" value="1"/>
</dbReference>
<name>A0A1G2MGM7_9BACT</name>
<dbReference type="EMBL" id="MHRJ01000016">
    <property type="protein sequence ID" value="OHA23075.1"/>
    <property type="molecule type" value="Genomic_DNA"/>
</dbReference>
<organism evidence="1 2">
    <name type="scientific">Candidatus Taylorbacteria bacterium RIFCSPHIGHO2_02_49_25</name>
    <dbReference type="NCBI Taxonomy" id="1802305"/>
    <lineage>
        <taxon>Bacteria</taxon>
        <taxon>Candidatus Tayloriibacteriota</taxon>
    </lineage>
</organism>
<dbReference type="AlphaFoldDB" id="A0A1G2MGM7"/>
<reference evidence="1 2" key="1">
    <citation type="journal article" date="2016" name="Nat. Commun.">
        <title>Thousands of microbial genomes shed light on interconnected biogeochemical processes in an aquifer system.</title>
        <authorList>
            <person name="Anantharaman K."/>
            <person name="Brown C.T."/>
            <person name="Hug L.A."/>
            <person name="Sharon I."/>
            <person name="Castelle C.J."/>
            <person name="Probst A.J."/>
            <person name="Thomas B.C."/>
            <person name="Singh A."/>
            <person name="Wilkins M.J."/>
            <person name="Karaoz U."/>
            <person name="Brodie E.L."/>
            <person name="Williams K.H."/>
            <person name="Hubbard S.S."/>
            <person name="Banfield J.F."/>
        </authorList>
    </citation>
    <scope>NUCLEOTIDE SEQUENCE [LARGE SCALE GENOMIC DNA]</scope>
</reference>
<gene>
    <name evidence="1" type="ORF">A2W52_00470</name>
</gene>
<evidence type="ECO:0000313" key="1">
    <source>
        <dbReference type="EMBL" id="OHA23075.1"/>
    </source>
</evidence>
<evidence type="ECO:0008006" key="3">
    <source>
        <dbReference type="Google" id="ProtNLM"/>
    </source>
</evidence>
<comment type="caution">
    <text evidence="1">The sequence shown here is derived from an EMBL/GenBank/DDBJ whole genome shotgun (WGS) entry which is preliminary data.</text>
</comment>
<dbReference type="InterPro" id="IPR026350">
    <property type="entry name" value="GxxExxY"/>
</dbReference>
<sequence>MLKNNRTSSKVIYPELSYTITGICFAVHKELGRFAREKQYCDLLETKFQDAHILSQRELSIGNSGNIIDFLIDSKIILEAKAKRTLLSEDYRQIQNYLQATNLRLGLLVNFHAEHIMPKRIVRIEQGAPDTKIASRV</sequence>
<dbReference type="Proteomes" id="UP000176493">
    <property type="component" value="Unassembled WGS sequence"/>
</dbReference>
<proteinExistence type="predicted"/>
<protein>
    <recommendedName>
        <fullName evidence="3">GxxExxY protein</fullName>
    </recommendedName>
</protein>
<accession>A0A1G2MGM7</accession>
<dbReference type="Pfam" id="PF13366">
    <property type="entry name" value="PDDEXK_3"/>
    <property type="match status" value="1"/>
</dbReference>